<reference evidence="1" key="2">
    <citation type="submission" date="2020-11" db="EMBL/GenBank/DDBJ databases">
        <authorList>
            <person name="McCartney M.A."/>
            <person name="Auch B."/>
            <person name="Kono T."/>
            <person name="Mallez S."/>
            <person name="Becker A."/>
            <person name="Gohl D.M."/>
            <person name="Silverstein K.A.T."/>
            <person name="Koren S."/>
            <person name="Bechman K.B."/>
            <person name="Herman A."/>
            <person name="Abrahante J.E."/>
            <person name="Garbe J."/>
        </authorList>
    </citation>
    <scope>NUCLEOTIDE SEQUENCE</scope>
    <source>
        <strain evidence="1">Duluth1</strain>
        <tissue evidence="1">Whole animal</tissue>
    </source>
</reference>
<proteinExistence type="predicted"/>
<name>A0A9D4KE51_DREPO</name>
<reference evidence="1" key="1">
    <citation type="journal article" date="2019" name="bioRxiv">
        <title>The Genome of the Zebra Mussel, Dreissena polymorpha: A Resource for Invasive Species Research.</title>
        <authorList>
            <person name="McCartney M.A."/>
            <person name="Auch B."/>
            <person name="Kono T."/>
            <person name="Mallez S."/>
            <person name="Zhang Y."/>
            <person name="Obille A."/>
            <person name="Becker A."/>
            <person name="Abrahante J.E."/>
            <person name="Garbe J."/>
            <person name="Badalamenti J.P."/>
            <person name="Herman A."/>
            <person name="Mangelson H."/>
            <person name="Liachko I."/>
            <person name="Sullivan S."/>
            <person name="Sone E.D."/>
            <person name="Koren S."/>
            <person name="Silverstein K.A.T."/>
            <person name="Beckman K.B."/>
            <person name="Gohl D.M."/>
        </authorList>
    </citation>
    <scope>NUCLEOTIDE SEQUENCE</scope>
    <source>
        <strain evidence="1">Duluth1</strain>
        <tissue evidence="1">Whole animal</tissue>
    </source>
</reference>
<gene>
    <name evidence="1" type="ORF">DPMN_110944</name>
</gene>
<evidence type="ECO:0000313" key="1">
    <source>
        <dbReference type="EMBL" id="KAH3837551.1"/>
    </source>
</evidence>
<protein>
    <submittedName>
        <fullName evidence="1">Uncharacterized protein</fullName>
    </submittedName>
</protein>
<comment type="caution">
    <text evidence="1">The sequence shown here is derived from an EMBL/GenBank/DDBJ whole genome shotgun (WGS) entry which is preliminary data.</text>
</comment>
<dbReference type="Proteomes" id="UP000828390">
    <property type="component" value="Unassembled WGS sequence"/>
</dbReference>
<dbReference type="AlphaFoldDB" id="A0A9D4KE51"/>
<sequence length="60" mass="6558">MLVVPRALQFLFSTLLDGQTQIPLVRPNTAEVTLKTCPAGHDRVADCPSQMIRLAPNAKI</sequence>
<organism evidence="1 2">
    <name type="scientific">Dreissena polymorpha</name>
    <name type="common">Zebra mussel</name>
    <name type="synonym">Mytilus polymorpha</name>
    <dbReference type="NCBI Taxonomy" id="45954"/>
    <lineage>
        <taxon>Eukaryota</taxon>
        <taxon>Metazoa</taxon>
        <taxon>Spiralia</taxon>
        <taxon>Lophotrochozoa</taxon>
        <taxon>Mollusca</taxon>
        <taxon>Bivalvia</taxon>
        <taxon>Autobranchia</taxon>
        <taxon>Heteroconchia</taxon>
        <taxon>Euheterodonta</taxon>
        <taxon>Imparidentia</taxon>
        <taxon>Neoheterodontei</taxon>
        <taxon>Myida</taxon>
        <taxon>Dreissenoidea</taxon>
        <taxon>Dreissenidae</taxon>
        <taxon>Dreissena</taxon>
    </lineage>
</organism>
<keyword evidence="2" id="KW-1185">Reference proteome</keyword>
<dbReference type="EMBL" id="JAIWYP010000004">
    <property type="protein sequence ID" value="KAH3837551.1"/>
    <property type="molecule type" value="Genomic_DNA"/>
</dbReference>
<accession>A0A9D4KE51</accession>
<evidence type="ECO:0000313" key="2">
    <source>
        <dbReference type="Proteomes" id="UP000828390"/>
    </source>
</evidence>